<organism evidence="4 5">
    <name type="scientific">Dermatophagoides farinae</name>
    <name type="common">American house dust mite</name>
    <dbReference type="NCBI Taxonomy" id="6954"/>
    <lineage>
        <taxon>Eukaryota</taxon>
        <taxon>Metazoa</taxon>
        <taxon>Ecdysozoa</taxon>
        <taxon>Arthropoda</taxon>
        <taxon>Chelicerata</taxon>
        <taxon>Arachnida</taxon>
        <taxon>Acari</taxon>
        <taxon>Acariformes</taxon>
        <taxon>Sarcoptiformes</taxon>
        <taxon>Astigmata</taxon>
        <taxon>Psoroptidia</taxon>
        <taxon>Analgoidea</taxon>
        <taxon>Pyroglyphidae</taxon>
        <taxon>Dermatophagoidinae</taxon>
        <taxon>Dermatophagoides</taxon>
    </lineage>
</organism>
<keyword evidence="5" id="KW-1185">Reference proteome</keyword>
<evidence type="ECO:0008006" key="6">
    <source>
        <dbReference type="Google" id="ProtNLM"/>
    </source>
</evidence>
<feature type="coiled-coil region" evidence="1">
    <location>
        <begin position="28"/>
        <end position="78"/>
    </location>
</feature>
<feature type="chain" id="PRO_5038277000" description="Transmembrane protein" evidence="2">
    <location>
        <begin position="21"/>
        <end position="162"/>
    </location>
</feature>
<gene>
    <name evidence="4" type="ORF">DERF_012969</name>
    <name evidence="3" type="ORF">HUG17_0465</name>
</gene>
<reference evidence="4" key="1">
    <citation type="submission" date="2013-05" db="EMBL/GenBank/DDBJ databases">
        <authorList>
            <person name="Yim A.K.Y."/>
            <person name="Chan T.F."/>
            <person name="Ji K.M."/>
            <person name="Liu X.Y."/>
            <person name="Zhou J.W."/>
            <person name="Li R.Q."/>
            <person name="Yang K.Y."/>
            <person name="Li J."/>
            <person name="Li M."/>
            <person name="Law P.T.W."/>
            <person name="Wu Y.L."/>
            <person name="Cai Z.L."/>
            <person name="Qin H."/>
            <person name="Bao Y."/>
            <person name="Leung R.K.K."/>
            <person name="Ng P.K.S."/>
            <person name="Zou J."/>
            <person name="Zhong X.J."/>
            <person name="Ran P.X."/>
            <person name="Zhong N.S."/>
            <person name="Liu Z.G."/>
            <person name="Tsui S.K.W."/>
        </authorList>
    </citation>
    <scope>NUCLEOTIDE SEQUENCE</scope>
    <source>
        <strain evidence="4">Derf</strain>
        <tissue evidence="4">Whole organism</tissue>
    </source>
</reference>
<reference evidence="3" key="2">
    <citation type="submission" date="2020-06" db="EMBL/GenBank/DDBJ databases">
        <authorList>
            <person name="Ji K."/>
            <person name="Li J."/>
        </authorList>
    </citation>
    <scope>NUCLEOTIDE SEQUENCE</scope>
    <source>
        <strain evidence="3">JKM2019</strain>
        <tissue evidence="3">Whole body</tissue>
    </source>
</reference>
<evidence type="ECO:0000313" key="5">
    <source>
        <dbReference type="Proteomes" id="UP000790347"/>
    </source>
</evidence>
<reference evidence="3" key="3">
    <citation type="journal article" date="2021" name="World Allergy Organ. J.">
        <title>Chromosome-level assembly of Dermatophagoides farinae genome and transcriptome reveals two novel allergens Der f 37 and Der f 39.</title>
        <authorList>
            <person name="Chen J."/>
            <person name="Cai Z."/>
            <person name="Fan D."/>
            <person name="Hu J."/>
            <person name="Hou Y."/>
            <person name="He Y."/>
            <person name="Zhang Z."/>
            <person name="Zhao Z."/>
            <person name="Gao P."/>
            <person name="Hu W."/>
            <person name="Sun J."/>
            <person name="Li J."/>
            <person name="Ji K."/>
        </authorList>
    </citation>
    <scope>NUCLEOTIDE SEQUENCE</scope>
    <source>
        <strain evidence="3">JKM2019</strain>
    </source>
</reference>
<keyword evidence="2" id="KW-0732">Signal</keyword>
<feature type="signal peptide" evidence="2">
    <location>
        <begin position="1"/>
        <end position="20"/>
    </location>
</feature>
<evidence type="ECO:0000313" key="4">
    <source>
        <dbReference type="EMBL" id="KAH9496948.1"/>
    </source>
</evidence>
<evidence type="ECO:0000256" key="1">
    <source>
        <dbReference type="SAM" id="Coils"/>
    </source>
</evidence>
<reference evidence="4" key="4">
    <citation type="journal article" date="2022" name="Res Sq">
        <title>Comparative Genomics Reveals Insights into the Divergent Evolution of Astigmatic Mites and Household Pest Adaptations.</title>
        <authorList>
            <person name="Xiong Q."/>
            <person name="Wan A.T.-Y."/>
            <person name="Liu X.-Y."/>
            <person name="Fung C.S.-H."/>
            <person name="Xiao X."/>
            <person name="Malainual N."/>
            <person name="Hou J."/>
            <person name="Wang L."/>
            <person name="Wang M."/>
            <person name="Yang K."/>
            <person name="Cui Y."/>
            <person name="Leung E."/>
            <person name="Nong W."/>
            <person name="Shin S.-K."/>
            <person name="Au S."/>
            <person name="Jeong K.Y."/>
            <person name="Chew F.T."/>
            <person name="Hui J."/>
            <person name="Leung T.F."/>
            <person name="Tungtrongchitr A."/>
            <person name="Zhong N."/>
            <person name="Liu Z."/>
            <person name="Tsui S."/>
        </authorList>
    </citation>
    <scope>NUCLEOTIDE SEQUENCE</scope>
    <source>
        <strain evidence="4">Derf</strain>
        <tissue evidence="4">Whole organism</tissue>
    </source>
</reference>
<dbReference type="AlphaFoldDB" id="A0A922KXY0"/>
<dbReference type="OrthoDB" id="6535926at2759"/>
<protein>
    <recommendedName>
        <fullName evidence="6">Transmembrane protein</fullName>
    </recommendedName>
</protein>
<evidence type="ECO:0000313" key="3">
    <source>
        <dbReference type="EMBL" id="KAH7644927.1"/>
    </source>
</evidence>
<accession>A0A922KXY0</accession>
<sequence>MKLSLLIGFILAIHIGHSIATNSDEQTLTKIDAKIENLNKLLKQKNADSIDDDIQKLIEKANEIVERIQNDCQKAVDQGRKDIDDIIKKISNLVGDIMVTIGQLLITPNENKQKELKNQLNNQLNDLENLDTQLNSSSSIVQSTKLLLLIMVINFLIFKSFN</sequence>
<evidence type="ECO:0000256" key="2">
    <source>
        <dbReference type="SAM" id="SignalP"/>
    </source>
</evidence>
<dbReference type="Proteomes" id="UP000828236">
    <property type="component" value="Unassembled WGS sequence"/>
</dbReference>
<dbReference type="EMBL" id="SDOV01000001">
    <property type="protein sequence ID" value="KAH7644927.1"/>
    <property type="molecule type" value="Genomic_DNA"/>
</dbReference>
<keyword evidence="1" id="KW-0175">Coiled coil</keyword>
<proteinExistence type="predicted"/>
<feature type="coiled-coil region" evidence="1">
    <location>
        <begin position="110"/>
        <end position="137"/>
    </location>
</feature>
<name>A0A922KXY0_DERFA</name>
<comment type="caution">
    <text evidence="4">The sequence shown here is derived from an EMBL/GenBank/DDBJ whole genome shotgun (WGS) entry which is preliminary data.</text>
</comment>
<dbReference type="Proteomes" id="UP000790347">
    <property type="component" value="Unassembled WGS sequence"/>
</dbReference>
<dbReference type="EMBL" id="ASGP02000007">
    <property type="protein sequence ID" value="KAH9496948.1"/>
    <property type="molecule type" value="Genomic_DNA"/>
</dbReference>